<reference evidence="1 2" key="1">
    <citation type="submission" date="2016-06" db="EMBL/GenBank/DDBJ databases">
        <title>First insights into the genetic diversity and population structure of in the Bacillus cereus group bacteria from diverse marine environments.</title>
        <authorList>
            <person name="Liu Y."/>
            <person name="Lai Q."/>
            <person name="Shao Z."/>
        </authorList>
    </citation>
    <scope>NUCLEOTIDE SEQUENCE [LARGE SCALE GENOMIC DNA]</scope>
    <source>
        <strain evidence="1 2">NH24A2</strain>
    </source>
</reference>
<dbReference type="Pfam" id="PF10720">
    <property type="entry name" value="DUF2515"/>
    <property type="match status" value="1"/>
</dbReference>
<name>A0A1J9U2A2_9BACI</name>
<dbReference type="Proteomes" id="UP000182788">
    <property type="component" value="Unassembled WGS sequence"/>
</dbReference>
<comment type="caution">
    <text evidence="1">The sequence shown here is derived from an EMBL/GenBank/DDBJ whole genome shotgun (WGS) entry which is preliminary data.</text>
</comment>
<organism evidence="1 2">
    <name type="scientific">Bacillus paramycoides</name>
    <dbReference type="NCBI Taxonomy" id="2026194"/>
    <lineage>
        <taxon>Bacteria</taxon>
        <taxon>Bacillati</taxon>
        <taxon>Bacillota</taxon>
        <taxon>Bacilli</taxon>
        <taxon>Bacillales</taxon>
        <taxon>Bacillaceae</taxon>
        <taxon>Bacillus</taxon>
        <taxon>Bacillus cereus group</taxon>
    </lineage>
</organism>
<dbReference type="RefSeq" id="WP_071721129.1">
    <property type="nucleotide sequence ID" value="NZ_CBCSHB010000001.1"/>
</dbReference>
<sequence>MFSWYDYEKIKQNRNDYFCTEDEKAIVNNIKERTDIANVDNISRTQSYQEYYLRNKEIRWSFLASMVSRNGGWNMTDLEGKCYSNVLSPTVKKHLFLTYEKANWLIFLDAFPQLLLYEESKRRCVPLFHLLQFFNTSIFMEKEWIYFWEKRDVIRLMTALIINEQNIIQKPVIENTYFQKHVFDTALFKFQEIFHVSAVVFPTVEGRIYGFSVYQFETLQKRIELGKKLAWLLYHPKYRDLFYKFTLQTRHTGSRMDYECYLKGTRKSGTPALRDVYTIVTHEKIIEKDWFSEGLETNSLFLFEKPKGKINITEWYRKKREQIHTLSILNSFVKRIDEFMI</sequence>
<accession>A0A1J9U2A2</accession>
<evidence type="ECO:0000313" key="1">
    <source>
        <dbReference type="EMBL" id="OJD72742.1"/>
    </source>
</evidence>
<gene>
    <name evidence="1" type="ORF">BAU28_07175</name>
</gene>
<dbReference type="InterPro" id="IPR019658">
    <property type="entry name" value="DUF2515"/>
</dbReference>
<protein>
    <recommendedName>
        <fullName evidence="3">DUF2515 domain-containing protein</fullName>
    </recommendedName>
</protein>
<dbReference type="GeneID" id="87595004"/>
<evidence type="ECO:0008006" key="3">
    <source>
        <dbReference type="Google" id="ProtNLM"/>
    </source>
</evidence>
<evidence type="ECO:0000313" key="2">
    <source>
        <dbReference type="Proteomes" id="UP000182788"/>
    </source>
</evidence>
<dbReference type="AlphaFoldDB" id="A0A1J9U2A2"/>
<proteinExistence type="predicted"/>
<dbReference type="EMBL" id="MAOI01000134">
    <property type="protein sequence ID" value="OJD72742.1"/>
    <property type="molecule type" value="Genomic_DNA"/>
</dbReference>